<name>A0A6C2UKA6_9BACT</name>
<feature type="domain" description="EF-hand" evidence="2">
    <location>
        <begin position="40"/>
        <end position="55"/>
    </location>
</feature>
<feature type="domain" description="EF-hand" evidence="2">
    <location>
        <begin position="65"/>
        <end position="77"/>
    </location>
</feature>
<evidence type="ECO:0000313" key="3">
    <source>
        <dbReference type="EMBL" id="VGO20313.1"/>
    </source>
</evidence>
<sequence length="89" mass="9043">MMKRLGLLLLLAASMGCKGPGGPPGGGGGRGKASGADFVKRLDKNGDGKVSQKEFDGPSKHFTESDKDGDGFISEEEAPTGPPLGGGRR</sequence>
<evidence type="ECO:0000313" key="4">
    <source>
        <dbReference type="Proteomes" id="UP000346198"/>
    </source>
</evidence>
<feature type="compositionally biased region" description="Gly residues" evidence="1">
    <location>
        <begin position="18"/>
        <end position="32"/>
    </location>
</feature>
<dbReference type="SUPFAM" id="SSF47473">
    <property type="entry name" value="EF-hand"/>
    <property type="match status" value="1"/>
</dbReference>
<organism evidence="3 4">
    <name type="scientific">Pontiella sulfatireligans</name>
    <dbReference type="NCBI Taxonomy" id="2750658"/>
    <lineage>
        <taxon>Bacteria</taxon>
        <taxon>Pseudomonadati</taxon>
        <taxon>Kiritimatiellota</taxon>
        <taxon>Kiritimatiellia</taxon>
        <taxon>Kiritimatiellales</taxon>
        <taxon>Pontiellaceae</taxon>
        <taxon>Pontiella</taxon>
    </lineage>
</organism>
<reference evidence="3 4" key="1">
    <citation type="submission" date="2019-04" db="EMBL/GenBank/DDBJ databases">
        <authorList>
            <person name="Van Vliet M D."/>
        </authorList>
    </citation>
    <scope>NUCLEOTIDE SEQUENCE [LARGE SCALE GENOMIC DNA]</scope>
    <source>
        <strain evidence="3 4">F21</strain>
    </source>
</reference>
<dbReference type="InterPro" id="IPR018247">
    <property type="entry name" value="EF_Hand_1_Ca_BS"/>
</dbReference>
<evidence type="ECO:0000256" key="1">
    <source>
        <dbReference type="SAM" id="MobiDB-lite"/>
    </source>
</evidence>
<protein>
    <recommendedName>
        <fullName evidence="2">EF-hand domain-containing protein</fullName>
    </recommendedName>
</protein>
<feature type="region of interest" description="Disordered" evidence="1">
    <location>
        <begin position="14"/>
        <end position="89"/>
    </location>
</feature>
<dbReference type="EMBL" id="CAAHFH010000001">
    <property type="protein sequence ID" value="VGO20313.1"/>
    <property type="molecule type" value="Genomic_DNA"/>
</dbReference>
<dbReference type="Gene3D" id="1.10.238.10">
    <property type="entry name" value="EF-hand"/>
    <property type="match status" value="1"/>
</dbReference>
<dbReference type="GO" id="GO:0005509">
    <property type="term" value="F:calcium ion binding"/>
    <property type="evidence" value="ECO:0007669"/>
    <property type="project" value="InterPro"/>
</dbReference>
<keyword evidence="4" id="KW-1185">Reference proteome</keyword>
<feature type="compositionally biased region" description="Basic and acidic residues" evidence="1">
    <location>
        <begin position="38"/>
        <end position="70"/>
    </location>
</feature>
<dbReference type="PROSITE" id="PS51257">
    <property type="entry name" value="PROKAR_LIPOPROTEIN"/>
    <property type="match status" value="1"/>
</dbReference>
<accession>A0A6C2UKA6</accession>
<dbReference type="Pfam" id="PF13202">
    <property type="entry name" value="EF-hand_5"/>
    <property type="match status" value="2"/>
</dbReference>
<dbReference type="RefSeq" id="WP_136062167.1">
    <property type="nucleotide sequence ID" value="NZ_CAAHFH010000001.1"/>
</dbReference>
<proteinExistence type="predicted"/>
<dbReference type="PROSITE" id="PS00018">
    <property type="entry name" value="EF_HAND_1"/>
    <property type="match status" value="1"/>
</dbReference>
<dbReference type="InterPro" id="IPR011992">
    <property type="entry name" value="EF-hand-dom_pair"/>
</dbReference>
<evidence type="ECO:0000259" key="2">
    <source>
        <dbReference type="Pfam" id="PF13202"/>
    </source>
</evidence>
<dbReference type="AlphaFoldDB" id="A0A6C2UKA6"/>
<gene>
    <name evidence="3" type="ORF">SCARR_02375</name>
</gene>
<dbReference type="InterPro" id="IPR002048">
    <property type="entry name" value="EF_hand_dom"/>
</dbReference>
<dbReference type="Proteomes" id="UP000346198">
    <property type="component" value="Unassembled WGS sequence"/>
</dbReference>